<dbReference type="CDD" id="cd00200">
    <property type="entry name" value="WD40"/>
    <property type="match status" value="1"/>
</dbReference>
<keyword evidence="2" id="KW-0677">Repeat</keyword>
<dbReference type="PRINTS" id="PR00320">
    <property type="entry name" value="GPROTEINBRPT"/>
</dbReference>
<dbReference type="PROSITE" id="PS50082">
    <property type="entry name" value="WD_REPEATS_2"/>
    <property type="match status" value="4"/>
</dbReference>
<dbReference type="SUPFAM" id="SSF50978">
    <property type="entry name" value="WD40 repeat-like"/>
    <property type="match status" value="1"/>
</dbReference>
<dbReference type="Proteomes" id="UP000182259">
    <property type="component" value="Chromosome II"/>
</dbReference>
<sequence>MVKLLKSIPAHSDKAWSVSSHQTLPLLATASSDKTSKIFKLSKEQNFPLIGNLEETHKRSVRTVSFKPTLSSSESEFVDLPALACGSFDSTISVWGIDEPEELLDNEEDLGEYEDQRAAEARKKREIDILTSASNEWNLMALIEGHENEVKAVAWNKTGNYLASCSRDKTIWIWETDAETLEEFECISVLSDHEHDIKHIIWHPKMNLLASSSYDDTIRLYKQDDDDEDWSCVGILNGHDGTVWCSSFENPDCSVASKDKIRLVSVSDDLTARVWVSNASPTEDEEEKGTGIPSSIKHRSSEMEWELQSILPEVHKYAIYSVSWSPKSGRIATTGADGQIAVYKETNGVWEVESVHKSSHGVYEINCVSWCTLSNGEEVLVSAGDDGYINIWEA</sequence>
<evidence type="ECO:0000256" key="2">
    <source>
        <dbReference type="ARBA" id="ARBA00022737"/>
    </source>
</evidence>
<comment type="function">
    <text evidence="3">Essential component of the cytosolic iron-sulfur (Fe/S) protein assembly machinery. Required for the maturation of extramitochondrial Fe/S proteins.</text>
</comment>
<dbReference type="InterPro" id="IPR020472">
    <property type="entry name" value="WD40_PAC1"/>
</dbReference>
<dbReference type="GO" id="GO:0016226">
    <property type="term" value="P:iron-sulfur cluster assembly"/>
    <property type="evidence" value="ECO:0007669"/>
    <property type="project" value="UniProtKB-UniRule"/>
</dbReference>
<accession>A0A1L0G448</accession>
<protein>
    <recommendedName>
        <fullName evidence="3">Probable cytosolic iron-sulfur protein assembly protein 1</fullName>
    </recommendedName>
</protein>
<feature type="repeat" description="WD" evidence="4">
    <location>
        <begin position="380"/>
        <end position="394"/>
    </location>
</feature>
<dbReference type="InterPro" id="IPR015943">
    <property type="entry name" value="WD40/YVTN_repeat-like_dom_sf"/>
</dbReference>
<dbReference type="EMBL" id="LT635765">
    <property type="protein sequence ID" value="SGZ51357.1"/>
    <property type="molecule type" value="Genomic_DNA"/>
</dbReference>
<reference evidence="5 6" key="1">
    <citation type="submission" date="2016-10" db="EMBL/GenBank/DDBJ databases">
        <authorList>
            <person name="de Groot N.N."/>
        </authorList>
    </citation>
    <scope>NUCLEOTIDE SEQUENCE [LARGE SCALE GENOMIC DNA]</scope>
    <source>
        <strain evidence="5 6">PYCC 4715</strain>
    </source>
</reference>
<dbReference type="PANTHER" id="PTHR19920">
    <property type="entry name" value="WD40 PROTEIN CIAO1"/>
    <property type="match status" value="1"/>
</dbReference>
<dbReference type="PROSITE" id="PS00678">
    <property type="entry name" value="WD_REPEATS_1"/>
    <property type="match status" value="1"/>
</dbReference>
<dbReference type="InterPro" id="IPR001680">
    <property type="entry name" value="WD40_rpt"/>
</dbReference>
<keyword evidence="1 4" id="KW-0853">WD repeat</keyword>
<feature type="repeat" description="WD" evidence="4">
    <location>
        <begin position="143"/>
        <end position="184"/>
    </location>
</feature>
<dbReference type="SMART" id="SM00320">
    <property type="entry name" value="WD40"/>
    <property type="match status" value="7"/>
</dbReference>
<dbReference type="InterPro" id="IPR019775">
    <property type="entry name" value="WD40_repeat_CS"/>
</dbReference>
<comment type="similarity">
    <text evidence="3">Belongs to the WD repeat CIA1 family.</text>
</comment>
<dbReference type="AlphaFoldDB" id="A0A1L0G448"/>
<feature type="repeat" description="WD" evidence="4">
    <location>
        <begin position="190"/>
        <end position="222"/>
    </location>
</feature>
<dbReference type="GO" id="GO:0097361">
    <property type="term" value="C:cytosolic [4Fe-4S] assembly targeting complex"/>
    <property type="evidence" value="ECO:0007669"/>
    <property type="project" value="InterPro"/>
</dbReference>
<dbReference type="InterPro" id="IPR028608">
    <property type="entry name" value="CIAO1/Cia1"/>
</dbReference>
<organism evidence="5 6">
    <name type="scientific">Sungouiella intermedia</name>
    <dbReference type="NCBI Taxonomy" id="45354"/>
    <lineage>
        <taxon>Eukaryota</taxon>
        <taxon>Fungi</taxon>
        <taxon>Dikarya</taxon>
        <taxon>Ascomycota</taxon>
        <taxon>Saccharomycotina</taxon>
        <taxon>Pichiomycetes</taxon>
        <taxon>Metschnikowiaceae</taxon>
        <taxon>Sungouiella</taxon>
    </lineage>
</organism>
<name>A0A1L0G448_9ASCO</name>
<evidence type="ECO:0000313" key="6">
    <source>
        <dbReference type="Proteomes" id="UP000182259"/>
    </source>
</evidence>
<dbReference type="PANTHER" id="PTHR19920:SF0">
    <property type="entry name" value="CYTOSOLIC IRON-SULFUR PROTEIN ASSEMBLY PROTEIN CIAO1-RELATED"/>
    <property type="match status" value="1"/>
</dbReference>
<dbReference type="PROSITE" id="PS50294">
    <property type="entry name" value="WD_REPEATS_REGION"/>
    <property type="match status" value="2"/>
</dbReference>
<evidence type="ECO:0000313" key="5">
    <source>
        <dbReference type="EMBL" id="SGZ51357.1"/>
    </source>
</evidence>
<dbReference type="InterPro" id="IPR036322">
    <property type="entry name" value="WD40_repeat_dom_sf"/>
</dbReference>
<evidence type="ECO:0000256" key="3">
    <source>
        <dbReference type="HAMAP-Rule" id="MF_03037"/>
    </source>
</evidence>
<dbReference type="HAMAP" id="MF_03037">
    <property type="entry name" value="ciao1"/>
    <property type="match status" value="1"/>
</dbReference>
<proteinExistence type="inferred from homology"/>
<gene>
    <name evidence="3" type="primary">CIA1</name>
    <name evidence="5" type="ORF">SAMEA4029009_CIC11G00000001844</name>
</gene>
<evidence type="ECO:0000256" key="4">
    <source>
        <dbReference type="PROSITE-ProRule" id="PRU00221"/>
    </source>
</evidence>
<feature type="repeat" description="WD" evidence="4">
    <location>
        <begin position="312"/>
        <end position="344"/>
    </location>
</feature>
<dbReference type="Gene3D" id="2.130.10.10">
    <property type="entry name" value="YVTN repeat-like/Quinoprotein amine dehydrogenase"/>
    <property type="match status" value="1"/>
</dbReference>
<dbReference type="Pfam" id="PF00400">
    <property type="entry name" value="WD40"/>
    <property type="match status" value="7"/>
</dbReference>
<evidence type="ECO:0000256" key="1">
    <source>
        <dbReference type="ARBA" id="ARBA00022574"/>
    </source>
</evidence>